<dbReference type="Proteomes" id="UP000287124">
    <property type="component" value="Unassembled WGS sequence"/>
</dbReference>
<sequence length="122" mass="13604">MKFTLRAVDDGGLQVIPEVTVRTKTDWNRKSPSEWRKQCIDGMTEHVKRVLENLKNSIFKNIDEGLKSQQTMHLPGEGLFFLSDPTFNQRGDLLATLTWNGTLAAAAANDSTGLVILPDGYI</sequence>
<organism evidence="1 2">
    <name type="scientific">Fusarium euwallaceae</name>
    <dbReference type="NCBI Taxonomy" id="1147111"/>
    <lineage>
        <taxon>Eukaryota</taxon>
        <taxon>Fungi</taxon>
        <taxon>Dikarya</taxon>
        <taxon>Ascomycota</taxon>
        <taxon>Pezizomycotina</taxon>
        <taxon>Sordariomycetes</taxon>
        <taxon>Hypocreomycetidae</taxon>
        <taxon>Hypocreales</taxon>
        <taxon>Nectriaceae</taxon>
        <taxon>Fusarium</taxon>
        <taxon>Fusarium solani species complex</taxon>
    </lineage>
</organism>
<reference evidence="1 2" key="1">
    <citation type="submission" date="2017-06" db="EMBL/GenBank/DDBJ databases">
        <title>Comparative genomic analysis of Ambrosia Fusariam Clade fungi.</title>
        <authorList>
            <person name="Stajich J.E."/>
            <person name="Carrillo J."/>
            <person name="Kijimoto T."/>
            <person name="Eskalen A."/>
            <person name="O'Donnell K."/>
            <person name="Kasson M."/>
        </authorList>
    </citation>
    <scope>NUCLEOTIDE SEQUENCE [LARGE SCALE GENOMIC DNA]</scope>
    <source>
        <strain evidence="1 2">UCR1854</strain>
    </source>
</reference>
<accession>A0A430LTD4</accession>
<gene>
    <name evidence="1" type="ORF">BHE90_006546</name>
</gene>
<protein>
    <submittedName>
        <fullName evidence="1">Uncharacterized protein</fullName>
    </submittedName>
</protein>
<name>A0A430LTD4_9HYPO</name>
<proteinExistence type="predicted"/>
<comment type="caution">
    <text evidence="1">The sequence shown here is derived from an EMBL/GenBank/DDBJ whole genome shotgun (WGS) entry which is preliminary data.</text>
</comment>
<keyword evidence="2" id="KW-1185">Reference proteome</keyword>
<dbReference type="EMBL" id="MIKF01000084">
    <property type="protein sequence ID" value="RTE78971.1"/>
    <property type="molecule type" value="Genomic_DNA"/>
</dbReference>
<dbReference type="AlphaFoldDB" id="A0A430LTD4"/>
<evidence type="ECO:0000313" key="1">
    <source>
        <dbReference type="EMBL" id="RTE78971.1"/>
    </source>
</evidence>
<evidence type="ECO:0000313" key="2">
    <source>
        <dbReference type="Proteomes" id="UP000287124"/>
    </source>
</evidence>